<evidence type="ECO:0000313" key="5">
    <source>
        <dbReference type="Proteomes" id="UP001501570"/>
    </source>
</evidence>
<dbReference type="InterPro" id="IPR036291">
    <property type="entry name" value="NAD(P)-bd_dom_sf"/>
</dbReference>
<evidence type="ECO:0000313" key="4">
    <source>
        <dbReference type="EMBL" id="GAA5198100.1"/>
    </source>
</evidence>
<dbReference type="InterPro" id="IPR050463">
    <property type="entry name" value="Gfo/Idh/MocA_oxidrdct_glycsds"/>
</dbReference>
<dbReference type="PANTHER" id="PTHR43818:SF7">
    <property type="entry name" value="DEHYDROGENASE"/>
    <property type="match status" value="1"/>
</dbReference>
<proteinExistence type="predicted"/>
<dbReference type="Pfam" id="PF22725">
    <property type="entry name" value="GFO_IDH_MocA_C3"/>
    <property type="match status" value="1"/>
</dbReference>
<dbReference type="SUPFAM" id="SSF55347">
    <property type="entry name" value="Glyceraldehyde-3-phosphate dehydrogenase-like, C-terminal domain"/>
    <property type="match status" value="1"/>
</dbReference>
<protein>
    <submittedName>
        <fullName evidence="4">Gfo/Idh/MocA family oxidoreductase</fullName>
    </submittedName>
</protein>
<dbReference type="InterPro" id="IPR055170">
    <property type="entry name" value="GFO_IDH_MocA-like_dom"/>
</dbReference>
<dbReference type="EMBL" id="BAABJQ010000032">
    <property type="protein sequence ID" value="GAA5198100.1"/>
    <property type="molecule type" value="Genomic_DNA"/>
</dbReference>
<evidence type="ECO:0000256" key="1">
    <source>
        <dbReference type="SAM" id="MobiDB-lite"/>
    </source>
</evidence>
<evidence type="ECO:0000259" key="2">
    <source>
        <dbReference type="Pfam" id="PF01408"/>
    </source>
</evidence>
<feature type="domain" description="GFO/IDH/MocA-like oxidoreductase" evidence="3">
    <location>
        <begin position="149"/>
        <end position="273"/>
    </location>
</feature>
<dbReference type="Proteomes" id="UP001501570">
    <property type="component" value="Unassembled WGS sequence"/>
</dbReference>
<feature type="domain" description="Gfo/Idh/MocA-like oxidoreductase N-terminal" evidence="2">
    <location>
        <begin position="62"/>
        <end position="137"/>
    </location>
</feature>
<reference evidence="5" key="1">
    <citation type="journal article" date="2019" name="Int. J. Syst. Evol. Microbiol.">
        <title>The Global Catalogue of Microorganisms (GCM) 10K type strain sequencing project: providing services to taxonomists for standard genome sequencing and annotation.</title>
        <authorList>
            <consortium name="The Broad Institute Genomics Platform"/>
            <consortium name="The Broad Institute Genome Sequencing Center for Infectious Disease"/>
            <person name="Wu L."/>
            <person name="Ma J."/>
        </authorList>
    </citation>
    <scope>NUCLEOTIDE SEQUENCE [LARGE SCALE GENOMIC DNA]</scope>
    <source>
        <strain evidence="5">JCM 18304</strain>
    </source>
</reference>
<dbReference type="PANTHER" id="PTHR43818">
    <property type="entry name" value="BCDNA.GH03377"/>
    <property type="match status" value="1"/>
</dbReference>
<dbReference type="Gene3D" id="3.40.50.720">
    <property type="entry name" value="NAD(P)-binding Rossmann-like Domain"/>
    <property type="match status" value="1"/>
</dbReference>
<sequence>MIVMLGTGPHGRGRGGSSSAPGLGVGLYGHNGHQIQRLLDGHPRARLVATAGVPPRLLPGRLRDDPSVRRYGSLAELLRDPRVDLVSLCSPRRGDQAGDAVDCLRAGRAVYAEKPAALTEPDLDRILGAARESGVAFREMAGTAFDQPYLALRSLVAAGTIGTVAQIAVQKSYPYHDGRPYDDEVDGGLIGNAGIHAFRLIEHAAGQRITEVTGVCTTSGCPPGRNLTMAASLTMRCASGAVATATVNYLNPAGVDRWGNDELRVFGSAGMVEVTAGETRGRLFVGDTDRGRLDAVAPAPDYFDRFVGHLLDGAPMPLSVDDELHPTRIAIRARQQSAPAPPHREVPA</sequence>
<dbReference type="Gene3D" id="3.30.360.10">
    <property type="entry name" value="Dihydrodipicolinate Reductase, domain 2"/>
    <property type="match status" value="1"/>
</dbReference>
<dbReference type="SUPFAM" id="SSF51735">
    <property type="entry name" value="NAD(P)-binding Rossmann-fold domains"/>
    <property type="match status" value="1"/>
</dbReference>
<organism evidence="4 5">
    <name type="scientific">Rugosimonospora acidiphila</name>
    <dbReference type="NCBI Taxonomy" id="556531"/>
    <lineage>
        <taxon>Bacteria</taxon>
        <taxon>Bacillati</taxon>
        <taxon>Actinomycetota</taxon>
        <taxon>Actinomycetes</taxon>
        <taxon>Micromonosporales</taxon>
        <taxon>Micromonosporaceae</taxon>
        <taxon>Rugosimonospora</taxon>
    </lineage>
</organism>
<dbReference type="InterPro" id="IPR000683">
    <property type="entry name" value="Gfo/Idh/MocA-like_OxRdtase_N"/>
</dbReference>
<gene>
    <name evidence="4" type="ORF">GCM10023322_70730</name>
</gene>
<accession>A0ABP9SNX8</accession>
<keyword evidence="5" id="KW-1185">Reference proteome</keyword>
<evidence type="ECO:0000259" key="3">
    <source>
        <dbReference type="Pfam" id="PF22725"/>
    </source>
</evidence>
<name>A0ABP9SNX8_9ACTN</name>
<feature type="region of interest" description="Disordered" evidence="1">
    <location>
        <begin position="1"/>
        <end position="21"/>
    </location>
</feature>
<dbReference type="Pfam" id="PF01408">
    <property type="entry name" value="GFO_IDH_MocA"/>
    <property type="match status" value="1"/>
</dbReference>
<comment type="caution">
    <text evidence="4">The sequence shown here is derived from an EMBL/GenBank/DDBJ whole genome shotgun (WGS) entry which is preliminary data.</text>
</comment>